<accession>A0AA82MWB9</accession>
<reference evidence="2" key="2">
    <citation type="submission" date="2023-11" db="UniProtKB">
        <authorList>
            <consortium name="WormBaseParasite"/>
        </authorList>
    </citation>
    <scope>IDENTIFICATION</scope>
    <source>
        <strain evidence="2">Puerto Rican</strain>
    </source>
</reference>
<evidence type="ECO:0000313" key="2">
    <source>
        <dbReference type="WBParaSite" id="Smp_196925.1"/>
    </source>
</evidence>
<proteinExistence type="predicted"/>
<organism evidence="1 2">
    <name type="scientific">Schistosoma mansoni</name>
    <name type="common">Blood fluke</name>
    <dbReference type="NCBI Taxonomy" id="6183"/>
    <lineage>
        <taxon>Eukaryota</taxon>
        <taxon>Metazoa</taxon>
        <taxon>Spiralia</taxon>
        <taxon>Lophotrochozoa</taxon>
        <taxon>Platyhelminthes</taxon>
        <taxon>Trematoda</taxon>
        <taxon>Digenea</taxon>
        <taxon>Strigeidida</taxon>
        <taxon>Schistosomatoidea</taxon>
        <taxon>Schistosomatidae</taxon>
        <taxon>Schistosoma</taxon>
    </lineage>
</organism>
<dbReference type="Proteomes" id="UP000008854">
    <property type="component" value="Unassembled WGS sequence"/>
</dbReference>
<evidence type="ECO:0000313" key="1">
    <source>
        <dbReference type="Proteomes" id="UP000008854"/>
    </source>
</evidence>
<dbReference type="WBParaSite" id="Smp_196925.1">
    <property type="protein sequence ID" value="Smp_196925.1"/>
    <property type="gene ID" value="Smp_196925"/>
</dbReference>
<protein>
    <submittedName>
        <fullName evidence="2">Uncharacterized protein</fullName>
    </submittedName>
</protein>
<reference evidence="1" key="1">
    <citation type="journal article" date="2012" name="PLoS Negl. Trop. Dis.">
        <title>A systematically improved high quality genome and transcriptome of the human blood fluke Schistosoma mansoni.</title>
        <authorList>
            <person name="Protasio A.V."/>
            <person name="Tsai I.J."/>
            <person name="Babbage A."/>
            <person name="Nichol S."/>
            <person name="Hunt M."/>
            <person name="Aslett M.A."/>
            <person name="De Silva N."/>
            <person name="Velarde G.S."/>
            <person name="Anderson T.J."/>
            <person name="Clark R.C."/>
            <person name="Davidson C."/>
            <person name="Dillon G.P."/>
            <person name="Holroyd N.E."/>
            <person name="LoVerde P.T."/>
            <person name="Lloyd C."/>
            <person name="McQuillan J."/>
            <person name="Oliveira G."/>
            <person name="Otto T.D."/>
            <person name="Parker-Manuel S.J."/>
            <person name="Quail M.A."/>
            <person name="Wilson R.A."/>
            <person name="Zerlotini A."/>
            <person name="Dunne D.W."/>
            <person name="Berriman M."/>
        </authorList>
    </citation>
    <scope>NUCLEOTIDE SEQUENCE [LARGE SCALE GENOMIC DNA]</scope>
    <source>
        <strain evidence="1">Puerto Rican</strain>
    </source>
</reference>
<keyword evidence="1" id="KW-1185">Reference proteome</keyword>
<name>A0AA82MWB9_SCHMA</name>
<dbReference type="AlphaFoldDB" id="A0AA82MWB9"/>
<sequence>MKLRLARVIIDNIYNFELKRVIT</sequence>